<accession>V8QUN4</accession>
<dbReference type="InterPro" id="IPR045214">
    <property type="entry name" value="Surf1/Surf4"/>
</dbReference>
<evidence type="ECO:0000313" key="7">
    <source>
        <dbReference type="EMBL" id="ETF03043.1"/>
    </source>
</evidence>
<dbReference type="Pfam" id="PF02104">
    <property type="entry name" value="SURF1"/>
    <property type="match status" value="1"/>
</dbReference>
<dbReference type="eggNOG" id="COG3346">
    <property type="taxonomic scope" value="Bacteria"/>
</dbReference>
<evidence type="ECO:0000256" key="3">
    <source>
        <dbReference type="ARBA" id="ARBA00022692"/>
    </source>
</evidence>
<comment type="subcellular location">
    <subcellularLocation>
        <location evidence="6">Cell membrane</location>
        <topology evidence="6">Multi-pass membrane protein</topology>
    </subcellularLocation>
    <subcellularLocation>
        <location evidence="1">Membrane</location>
    </subcellularLocation>
</comment>
<comment type="caution">
    <text evidence="7">The sequence shown here is derived from an EMBL/GenBank/DDBJ whole genome shotgun (WGS) entry which is preliminary data.</text>
</comment>
<dbReference type="AlphaFoldDB" id="V8QUN4"/>
<feature type="transmembrane region" description="Helical" evidence="6">
    <location>
        <begin position="230"/>
        <end position="250"/>
    </location>
</feature>
<name>V8QUN4_9BURK</name>
<dbReference type="InterPro" id="IPR002994">
    <property type="entry name" value="Surf1/Shy1"/>
</dbReference>
<evidence type="ECO:0000256" key="6">
    <source>
        <dbReference type="RuleBase" id="RU363076"/>
    </source>
</evidence>
<evidence type="ECO:0000256" key="2">
    <source>
        <dbReference type="ARBA" id="ARBA00007165"/>
    </source>
</evidence>
<dbReference type="Proteomes" id="UP000018733">
    <property type="component" value="Unassembled WGS sequence"/>
</dbReference>
<comment type="caution">
    <text evidence="6">Lacks conserved residue(s) required for the propagation of feature annotation.</text>
</comment>
<organism evidence="7 8">
    <name type="scientific">Advenella kashmirensis W13003</name>
    <dbReference type="NCBI Taxonomy" id="1424334"/>
    <lineage>
        <taxon>Bacteria</taxon>
        <taxon>Pseudomonadati</taxon>
        <taxon>Pseudomonadota</taxon>
        <taxon>Betaproteobacteria</taxon>
        <taxon>Burkholderiales</taxon>
        <taxon>Alcaligenaceae</taxon>
    </lineage>
</organism>
<keyword evidence="4 6" id="KW-1133">Transmembrane helix</keyword>
<sequence length="259" mass="28966">MKRKLINWKTVTMLILLALMTVIFVSLGRWQLQRADERRETAQRIESGKALPPLTIDKHLPTADIVAWRPATMAGHWLGAFTVLVNRNQDGRPGYWLATPMLLDEQTRDAVLVLRGWFPQVLKPAAMPDFPLPEGIQKISGEMALRVPRLFELWHFGGEAVAQLPAQIPQSSGPLPQVQNLDLNEFGKASGLHMLPLVLMQTGASTEGLVRNWPHPSIDADKNIGYAMQWFAFATIAALALLTSLIRLRLKRKKESPSS</sequence>
<proteinExistence type="inferred from homology"/>
<dbReference type="PATRIC" id="fig|1424334.3.peg.1914"/>
<dbReference type="EMBL" id="AYXT01000009">
    <property type="protein sequence ID" value="ETF03043.1"/>
    <property type="molecule type" value="Genomic_DNA"/>
</dbReference>
<dbReference type="PROSITE" id="PS50895">
    <property type="entry name" value="SURF1"/>
    <property type="match status" value="1"/>
</dbReference>
<dbReference type="CDD" id="cd06662">
    <property type="entry name" value="SURF1"/>
    <property type="match status" value="1"/>
</dbReference>
<dbReference type="STRING" id="1424334.W822_09535"/>
<protein>
    <recommendedName>
        <fullName evidence="6">SURF1-like protein</fullName>
    </recommendedName>
</protein>
<dbReference type="RefSeq" id="WP_024004880.1">
    <property type="nucleotide sequence ID" value="NZ_KI650979.1"/>
</dbReference>
<comment type="similarity">
    <text evidence="2 6">Belongs to the SURF1 family.</text>
</comment>
<dbReference type="PANTHER" id="PTHR23427">
    <property type="entry name" value="SURFEIT LOCUS PROTEIN"/>
    <property type="match status" value="1"/>
</dbReference>
<evidence type="ECO:0000313" key="8">
    <source>
        <dbReference type="Proteomes" id="UP000018733"/>
    </source>
</evidence>
<keyword evidence="6" id="KW-1003">Cell membrane</keyword>
<reference evidence="7 8" key="1">
    <citation type="journal article" date="2014" name="Genome Announc.">
        <title>Draft Genome Sequence of Advenella kashmirensis Strain W13003, a Polycyclic Aromatic Hydrocarbon-Degrading Bacterium.</title>
        <authorList>
            <person name="Wang X."/>
            <person name="Jin D."/>
            <person name="Zhou L."/>
            <person name="Wu L."/>
            <person name="An W."/>
            <person name="Zhao L."/>
        </authorList>
    </citation>
    <scope>NUCLEOTIDE SEQUENCE [LARGE SCALE GENOMIC DNA]</scope>
    <source>
        <strain evidence="7 8">W13003</strain>
    </source>
</reference>
<keyword evidence="3 6" id="KW-0812">Transmembrane</keyword>
<keyword evidence="8" id="KW-1185">Reference proteome</keyword>
<gene>
    <name evidence="7" type="ORF">W822_09535</name>
</gene>
<dbReference type="PANTHER" id="PTHR23427:SF2">
    <property type="entry name" value="SURFEIT LOCUS PROTEIN 1"/>
    <property type="match status" value="1"/>
</dbReference>
<keyword evidence="5 6" id="KW-0472">Membrane</keyword>
<evidence type="ECO:0000256" key="4">
    <source>
        <dbReference type="ARBA" id="ARBA00022989"/>
    </source>
</evidence>
<evidence type="ECO:0000256" key="1">
    <source>
        <dbReference type="ARBA" id="ARBA00004370"/>
    </source>
</evidence>
<evidence type="ECO:0000256" key="5">
    <source>
        <dbReference type="ARBA" id="ARBA00023136"/>
    </source>
</evidence>
<dbReference type="GO" id="GO:0005886">
    <property type="term" value="C:plasma membrane"/>
    <property type="evidence" value="ECO:0007669"/>
    <property type="project" value="UniProtKB-SubCell"/>
</dbReference>
<dbReference type="HOGENOM" id="CLU_047737_2_0_4"/>